<keyword evidence="3 4" id="KW-0949">S-adenosyl-L-methionine</keyword>
<evidence type="ECO:0008006" key="7">
    <source>
        <dbReference type="Google" id="ProtNLM"/>
    </source>
</evidence>
<dbReference type="GO" id="GO:0032259">
    <property type="term" value="P:methylation"/>
    <property type="evidence" value="ECO:0007669"/>
    <property type="project" value="UniProtKB-KW"/>
</dbReference>
<dbReference type="InterPro" id="IPR029063">
    <property type="entry name" value="SAM-dependent_MTases_sf"/>
</dbReference>
<evidence type="ECO:0000313" key="5">
    <source>
        <dbReference type="EMBL" id="VEL18875.1"/>
    </source>
</evidence>
<dbReference type="GO" id="GO:0008168">
    <property type="term" value="F:methyltransferase activity"/>
    <property type="evidence" value="ECO:0007669"/>
    <property type="project" value="UniProtKB-KW"/>
</dbReference>
<dbReference type="GO" id="GO:0005634">
    <property type="term" value="C:nucleus"/>
    <property type="evidence" value="ECO:0007669"/>
    <property type="project" value="TreeGrafter"/>
</dbReference>
<gene>
    <name evidence="5" type="ORF">PXEA_LOCUS12315</name>
</gene>
<accession>A0A3S5AF37</accession>
<keyword evidence="2 4" id="KW-0808">Transferase</keyword>
<reference evidence="5" key="1">
    <citation type="submission" date="2018-11" db="EMBL/GenBank/DDBJ databases">
        <authorList>
            <consortium name="Pathogen Informatics"/>
        </authorList>
    </citation>
    <scope>NUCLEOTIDE SEQUENCE</scope>
</reference>
<keyword evidence="1 4" id="KW-0489">Methyltransferase</keyword>
<proteinExistence type="inferred from homology"/>
<keyword evidence="6" id="KW-1185">Reference proteome</keyword>
<dbReference type="PANTHER" id="PTHR46098">
    <property type="entry name" value="TRNA (CYTOSINE(38)-C(5))-METHYLTRANSFERASE"/>
    <property type="match status" value="1"/>
</dbReference>
<dbReference type="InterPro" id="IPR050750">
    <property type="entry name" value="C5-MTase"/>
</dbReference>
<dbReference type="InterPro" id="IPR001525">
    <property type="entry name" value="C5_MeTfrase"/>
</dbReference>
<dbReference type="SUPFAM" id="SSF53335">
    <property type="entry name" value="S-adenosyl-L-methionine-dependent methyltransferases"/>
    <property type="match status" value="1"/>
</dbReference>
<sequence>MKVFELYSGIGGIHYALRRSKISYEVILAIDINDTATKVYKHNFSHTRVVNREIQNLSAQECDKLFCDLWTMSPPCQPYTRLGNKKGGEDNRSSSFFHLLDVISSVKPSCLFIENVHGFEGTDAWCCLINLLVKCGYEYRFGVPNSRLRYYLMARIKGLPPFTFPHSSNSRAGSSLGCNSHPDLSYIYYESPESVSPLPECSCPQCHSQIRLNASELPHYSAYSSVCNDISTYLLCDDKISEDRNSL</sequence>
<dbReference type="EMBL" id="CAAALY010039117">
    <property type="protein sequence ID" value="VEL18875.1"/>
    <property type="molecule type" value="Genomic_DNA"/>
</dbReference>
<dbReference type="Gene3D" id="3.40.50.150">
    <property type="entry name" value="Vaccinia Virus protein VP39"/>
    <property type="match status" value="1"/>
</dbReference>
<evidence type="ECO:0000256" key="3">
    <source>
        <dbReference type="ARBA" id="ARBA00022691"/>
    </source>
</evidence>
<evidence type="ECO:0000256" key="2">
    <source>
        <dbReference type="ARBA" id="ARBA00022679"/>
    </source>
</evidence>
<dbReference type="Pfam" id="PF00145">
    <property type="entry name" value="DNA_methylase"/>
    <property type="match status" value="1"/>
</dbReference>
<evidence type="ECO:0000256" key="1">
    <source>
        <dbReference type="ARBA" id="ARBA00022603"/>
    </source>
</evidence>
<name>A0A3S5AF37_9PLAT</name>
<comment type="similarity">
    <text evidence="4">Belongs to the class I-like SAM-binding methyltransferase superfamily. C5-methyltransferase family.</text>
</comment>
<feature type="active site" evidence="4">
    <location>
        <position position="76"/>
    </location>
</feature>
<dbReference type="AlphaFoldDB" id="A0A3S5AF37"/>
<dbReference type="PANTHER" id="PTHR46098:SF1">
    <property type="entry name" value="TRNA (CYTOSINE(38)-C(5))-METHYLTRANSFERASE"/>
    <property type="match status" value="1"/>
</dbReference>
<protein>
    <recommendedName>
        <fullName evidence="7">DNA methyltransferase 2</fullName>
    </recommendedName>
</protein>
<dbReference type="Proteomes" id="UP000784294">
    <property type="component" value="Unassembled WGS sequence"/>
</dbReference>
<comment type="caution">
    <text evidence="5">The sequence shown here is derived from an EMBL/GenBank/DDBJ whole genome shotgun (WGS) entry which is preliminary data.</text>
</comment>
<evidence type="ECO:0000313" key="6">
    <source>
        <dbReference type="Proteomes" id="UP000784294"/>
    </source>
</evidence>
<dbReference type="PROSITE" id="PS51679">
    <property type="entry name" value="SAM_MT_C5"/>
    <property type="match status" value="1"/>
</dbReference>
<evidence type="ECO:0000256" key="4">
    <source>
        <dbReference type="PROSITE-ProRule" id="PRU01016"/>
    </source>
</evidence>
<organism evidence="5 6">
    <name type="scientific">Protopolystoma xenopodis</name>
    <dbReference type="NCBI Taxonomy" id="117903"/>
    <lineage>
        <taxon>Eukaryota</taxon>
        <taxon>Metazoa</taxon>
        <taxon>Spiralia</taxon>
        <taxon>Lophotrochozoa</taxon>
        <taxon>Platyhelminthes</taxon>
        <taxon>Monogenea</taxon>
        <taxon>Polyopisthocotylea</taxon>
        <taxon>Polystomatidea</taxon>
        <taxon>Polystomatidae</taxon>
        <taxon>Protopolystoma</taxon>
    </lineage>
</organism>
<dbReference type="OrthoDB" id="414133at2759"/>